<comment type="caution">
    <text evidence="1">The sequence shown here is derived from an EMBL/GenBank/DDBJ whole genome shotgun (WGS) entry which is preliminary data.</text>
</comment>
<dbReference type="Proteomes" id="UP000069697">
    <property type="component" value="Unassembled WGS sequence"/>
</dbReference>
<accession>A0A124DX95</accession>
<gene>
    <name evidence="1" type="ORF">PAHA3_0443</name>
</gene>
<dbReference type="AlphaFoldDB" id="A0A124DX95"/>
<dbReference type="EMBL" id="BCNV01000001">
    <property type="protein sequence ID" value="GAS80373.1"/>
    <property type="molecule type" value="Genomic_DNA"/>
</dbReference>
<dbReference type="RefSeq" id="WP_062833265.1">
    <property type="nucleotide sequence ID" value="NZ_BCNV01000001.1"/>
</dbReference>
<evidence type="ECO:0000313" key="2">
    <source>
        <dbReference type="Proteomes" id="UP000069697"/>
    </source>
</evidence>
<sequence>MKENFKEYKLETRDDFIIYLRYLIQLGQRQLYYFKLYLKEMELDIERLRNNGIIDGLTYEKHRTSIAFLTIYLFNLIGDESKGALSYRKFRKLAEKKEIGLIPLNDKIKNILVEANNARNWSCHIPESYLHAEFEAAKKHNKNFSKEGVIRIPSPIIVTIHKTHSIEWLMHLVNDSKNNRDNFVNVLLQMKKDFSILIGYRMEVLTEYSTDLNTLDYHVDIPGFSIQMQNK</sequence>
<evidence type="ECO:0000313" key="1">
    <source>
        <dbReference type="EMBL" id="GAS80373.1"/>
    </source>
</evidence>
<name>A0A124DX95_PAEAM</name>
<proteinExistence type="predicted"/>
<organism evidence="1 2">
    <name type="scientific">Paenibacillus amylolyticus</name>
    <dbReference type="NCBI Taxonomy" id="1451"/>
    <lineage>
        <taxon>Bacteria</taxon>
        <taxon>Bacillati</taxon>
        <taxon>Bacillota</taxon>
        <taxon>Bacilli</taxon>
        <taxon>Bacillales</taxon>
        <taxon>Paenibacillaceae</taxon>
        <taxon>Paenibacillus</taxon>
    </lineage>
</organism>
<reference evidence="1 2" key="1">
    <citation type="journal article" date="2016" name="Genome Announc.">
        <title>Draft Genome Sequence of Paenibacillus amylolyticus Heshi-A3, Isolated from Fermented Rice Bran in a Japanese Fermented Seafood Dish.</title>
        <authorList>
            <person name="Akuzawa S."/>
            <person name="Nagaoka J."/>
            <person name="Kanekatsu M."/>
            <person name="Kubota E."/>
            <person name="Ohtake R."/>
            <person name="Suzuki T."/>
            <person name="Kanesaki Y."/>
        </authorList>
    </citation>
    <scope>NUCLEOTIDE SEQUENCE [LARGE SCALE GENOMIC DNA]</scope>
    <source>
        <strain evidence="1 2">Heshi-A3</strain>
    </source>
</reference>
<reference evidence="2" key="2">
    <citation type="submission" date="2016-01" db="EMBL/GenBank/DDBJ databases">
        <title>Draft Genome Sequence of Paenibacillus amylolyticus Heshi-A3 that Was Isolated from Fermented Rice Bran with Aging Salted Mackerel, Which Was Named Heshiko as Traditional Fermented Seafood in Japan.</title>
        <authorList>
            <person name="Akuzawa S."/>
            <person name="Nakagawa J."/>
            <person name="Kanekatsu T."/>
            <person name="Kubota E."/>
            <person name="Ohtake R."/>
            <person name="Suzuki T."/>
            <person name="Kanesaki Y."/>
        </authorList>
    </citation>
    <scope>NUCLEOTIDE SEQUENCE [LARGE SCALE GENOMIC DNA]</scope>
    <source>
        <strain evidence="2">Heshi-A3</strain>
    </source>
</reference>
<protein>
    <submittedName>
        <fullName evidence="1">Uncharacterized protein</fullName>
    </submittedName>
</protein>